<dbReference type="PANTHER" id="PTHR35788:SF1">
    <property type="entry name" value="EXPORTED PROTEIN"/>
    <property type="match status" value="1"/>
</dbReference>
<dbReference type="InterPro" id="IPR052913">
    <property type="entry name" value="Glycopeptide_resist_protein"/>
</dbReference>
<evidence type="ECO:0000259" key="1">
    <source>
        <dbReference type="Pfam" id="PF12229"/>
    </source>
</evidence>
<dbReference type="PANTHER" id="PTHR35788">
    <property type="entry name" value="EXPORTED PROTEIN-RELATED"/>
    <property type="match status" value="1"/>
</dbReference>
<dbReference type="InterPro" id="IPR007391">
    <property type="entry name" value="Vancomycin_resist_VanW"/>
</dbReference>
<sequence length="565" mass="62223">MGVPLGGMTTQEAQQIIQAQILPEIPQIITLTYQDKTFPSTLLEMGVSFDAAEIANHAFSIGRSGSVAVWSGDLVALLSKNKTLPTTIYLDENIAANTLQKIAVEIDQPMIEAQIAFSGNEVHTTPGQIGRTVDIATTLAQIEDAICHENYSVLPLIVSEETPTVLDAEPYAQTIRDFLATDFTLTTPSEADHPSTQYELDSSTLAPMLELMKDNHDGQYTITLQFKASVIENLLNDLAPSLSIQTEEPRFIFNDESGEIELFKNGITGRTLNIADSIINIQQQIAAGSHQAELVFTYQNPSVADGATGTQLGITELVQQQSTYFYGSSSARIQNIQTAANRFLGLLVAPGEVFSMADAMGEISLDSGFTEALIIYNGKTIEGVGGGVCQVSTTLFRTAFFGGFPIIERYPHAYRVSFYEKTAGNYRDSNLAGLDATVYIPLVDLKFQNDTPYWLLMEAYVFPESSQIMWKFYSTADGRTVEWETTGPVNTVEPPEPKYYRNSELDNGEVKQVDWEAQGADVRVDRRVFKNGNLYSQDQFLTHYEPWGAVFEVGPGVDGYPISEE</sequence>
<dbReference type="PATRIC" id="fig|167964.4.peg.1056"/>
<dbReference type="Proteomes" id="UP000064249">
    <property type="component" value="Unassembled WGS sequence"/>
</dbReference>
<reference evidence="2 3" key="1">
    <citation type="journal article" date="2015" name="MBio">
        <title>Genome-Resolved Metagenomic Analysis Reveals Roles for Candidate Phyla and Other Microbial Community Members in Biogeochemical Transformations in Oil Reservoirs.</title>
        <authorList>
            <person name="Hu P."/>
            <person name="Tom L."/>
            <person name="Singh A."/>
            <person name="Thomas B.C."/>
            <person name="Baker B.J."/>
            <person name="Piceno Y.M."/>
            <person name="Andersen G.L."/>
            <person name="Banfield J.F."/>
        </authorList>
    </citation>
    <scope>NUCLEOTIDE SEQUENCE [LARGE SCALE GENOMIC DNA]</scope>
    <source>
        <strain evidence="2">46_16</strain>
    </source>
</reference>
<protein>
    <recommendedName>
        <fullName evidence="1">YoaR-like putative peptidoglycan binding domain-containing protein</fullName>
    </recommendedName>
</protein>
<feature type="domain" description="YoaR-like putative peptidoglycan binding" evidence="1">
    <location>
        <begin position="41"/>
        <end position="146"/>
    </location>
</feature>
<evidence type="ECO:0000313" key="2">
    <source>
        <dbReference type="EMBL" id="KUK46628.1"/>
    </source>
</evidence>
<accession>A0A124FN34</accession>
<gene>
    <name evidence="2" type="ORF">XD73_0480</name>
</gene>
<comment type="caution">
    <text evidence="2">The sequence shown here is derived from an EMBL/GenBank/DDBJ whole genome shotgun (WGS) entry which is preliminary data.</text>
</comment>
<evidence type="ECO:0000313" key="3">
    <source>
        <dbReference type="Proteomes" id="UP000064249"/>
    </source>
</evidence>
<dbReference type="Pfam" id="PF12229">
    <property type="entry name" value="PG_binding_4"/>
    <property type="match status" value="1"/>
</dbReference>
<dbReference type="Pfam" id="PF04294">
    <property type="entry name" value="VanW"/>
    <property type="match status" value="1"/>
</dbReference>
<dbReference type="EMBL" id="LGFU01000015">
    <property type="protein sequence ID" value="KUK46628.1"/>
    <property type="molecule type" value="Genomic_DNA"/>
</dbReference>
<dbReference type="InterPro" id="IPR022029">
    <property type="entry name" value="YoaR-like_PG-bd"/>
</dbReference>
<dbReference type="AlphaFoldDB" id="A0A124FN34"/>
<proteinExistence type="predicted"/>
<name>A0A124FN34_9CHLR</name>
<organism evidence="2 3">
    <name type="scientific">Anaerolinea thermophila</name>
    <dbReference type="NCBI Taxonomy" id="167964"/>
    <lineage>
        <taxon>Bacteria</taxon>
        <taxon>Bacillati</taxon>
        <taxon>Chloroflexota</taxon>
        <taxon>Anaerolineae</taxon>
        <taxon>Anaerolineales</taxon>
        <taxon>Anaerolineaceae</taxon>
        <taxon>Anaerolinea</taxon>
    </lineage>
</organism>